<keyword evidence="2" id="KW-1185">Reference proteome</keyword>
<name>A0ACC2KG85_PERAE</name>
<proteinExistence type="predicted"/>
<organism evidence="1 2">
    <name type="scientific">Persea americana</name>
    <name type="common">Avocado</name>
    <dbReference type="NCBI Taxonomy" id="3435"/>
    <lineage>
        <taxon>Eukaryota</taxon>
        <taxon>Viridiplantae</taxon>
        <taxon>Streptophyta</taxon>
        <taxon>Embryophyta</taxon>
        <taxon>Tracheophyta</taxon>
        <taxon>Spermatophyta</taxon>
        <taxon>Magnoliopsida</taxon>
        <taxon>Magnoliidae</taxon>
        <taxon>Laurales</taxon>
        <taxon>Lauraceae</taxon>
        <taxon>Persea</taxon>
    </lineage>
</organism>
<evidence type="ECO:0000313" key="1">
    <source>
        <dbReference type="EMBL" id="KAJ8620165.1"/>
    </source>
</evidence>
<evidence type="ECO:0000313" key="2">
    <source>
        <dbReference type="Proteomes" id="UP001234297"/>
    </source>
</evidence>
<comment type="caution">
    <text evidence="1">The sequence shown here is derived from an EMBL/GenBank/DDBJ whole genome shotgun (WGS) entry which is preliminary data.</text>
</comment>
<reference evidence="1 2" key="1">
    <citation type="journal article" date="2022" name="Hortic Res">
        <title>A haplotype resolved chromosomal level avocado genome allows analysis of novel avocado genes.</title>
        <authorList>
            <person name="Nath O."/>
            <person name="Fletcher S.J."/>
            <person name="Hayward A."/>
            <person name="Shaw L.M."/>
            <person name="Masouleh A.K."/>
            <person name="Furtado A."/>
            <person name="Henry R.J."/>
            <person name="Mitter N."/>
        </authorList>
    </citation>
    <scope>NUCLEOTIDE SEQUENCE [LARGE SCALE GENOMIC DNA]</scope>
    <source>
        <strain evidence="2">cv. Hass</strain>
    </source>
</reference>
<dbReference type="EMBL" id="CM056817">
    <property type="protein sequence ID" value="KAJ8620165.1"/>
    <property type="molecule type" value="Genomic_DNA"/>
</dbReference>
<sequence>MILVNEFVAEKKQPEAWLSLRRRQLFAGTVQVQSNSDQFQPAFCSSSLFCSRNESKDESSIKALLQSGYSHEQHP</sequence>
<accession>A0ACC2KG85</accession>
<gene>
    <name evidence="1" type="ORF">MRB53_028694</name>
</gene>
<dbReference type="Proteomes" id="UP001234297">
    <property type="component" value="Chromosome 9"/>
</dbReference>
<protein>
    <submittedName>
        <fullName evidence="1">Uncharacterized protein</fullName>
    </submittedName>
</protein>